<evidence type="ECO:0000313" key="2">
    <source>
        <dbReference type="Proteomes" id="UP001176806"/>
    </source>
</evidence>
<name>A0ABT8WRV3_9FLAO</name>
<dbReference type="RefSeq" id="WP_303302839.1">
    <property type="nucleotide sequence ID" value="NZ_BAABDA010000050.1"/>
</dbReference>
<protein>
    <submittedName>
        <fullName evidence="1">DUF4465 domain-containing protein</fullName>
    </submittedName>
</protein>
<accession>A0ABT8WRV3</accession>
<dbReference type="Pfam" id="PF14717">
    <property type="entry name" value="DUF4465"/>
    <property type="match status" value="1"/>
</dbReference>
<dbReference type="EMBL" id="JAUOEL010000005">
    <property type="protein sequence ID" value="MDO5975627.1"/>
    <property type="molecule type" value="Genomic_DNA"/>
</dbReference>
<proteinExistence type="predicted"/>
<organism evidence="1 2">
    <name type="scientific">Flavivirga jejuensis</name>
    <dbReference type="NCBI Taxonomy" id="870487"/>
    <lineage>
        <taxon>Bacteria</taxon>
        <taxon>Pseudomonadati</taxon>
        <taxon>Bacteroidota</taxon>
        <taxon>Flavobacteriia</taxon>
        <taxon>Flavobacteriales</taxon>
        <taxon>Flavobacteriaceae</taxon>
        <taxon>Flavivirga</taxon>
    </lineage>
</organism>
<reference evidence="1" key="1">
    <citation type="submission" date="2023-07" db="EMBL/GenBank/DDBJ databases">
        <title>Two novel species in the genus Flavivirga.</title>
        <authorList>
            <person name="Kwon K."/>
        </authorList>
    </citation>
    <scope>NUCLEOTIDE SEQUENCE</scope>
    <source>
        <strain evidence="1">KACC 14158</strain>
    </source>
</reference>
<dbReference type="InterPro" id="IPR027828">
    <property type="entry name" value="DUF4465"/>
</dbReference>
<sequence>MKFTQKYIGTITAIIGLVLFSACEDKLDLRIPYPNDITFNELPLDRFSYEIPNAPFVVGDDKSGVITVNTSNSGSGNYSGFALSNKNFRSYPWDLSPDFAPAGGLTPDEVQESINTTAFSVFTNAVNRTENYLVGNTNEDNAYFTLSEPGIVEHVLVANTSYNYLLARYGSILSEDLDPVTQAYLINGEKRSNPGIENPDVSRYGVFTLPGVDGTLNTIRLEGKQNLAKNEAGVVAGEAAEALALAVLPPLTADEVQAAYDAAYTAAADAINTGYVKLIIEGSLGGTTTGTVEIYLAVLEGVDPVNPEYDFILNDWRKVDLTSLGDVDKVLFKMSSSYVDVLGNMVYPPLFCLDGIRLQ</sequence>
<comment type="caution">
    <text evidence="1">The sequence shown here is derived from an EMBL/GenBank/DDBJ whole genome shotgun (WGS) entry which is preliminary data.</text>
</comment>
<evidence type="ECO:0000313" key="1">
    <source>
        <dbReference type="EMBL" id="MDO5975627.1"/>
    </source>
</evidence>
<keyword evidence="2" id="KW-1185">Reference proteome</keyword>
<dbReference type="Proteomes" id="UP001176806">
    <property type="component" value="Unassembled WGS sequence"/>
</dbReference>
<gene>
    <name evidence="1" type="ORF">Q4Q40_15645</name>
</gene>
<dbReference type="Gene3D" id="2.60.120.1350">
    <property type="entry name" value="Protein of unknown function DUF4465"/>
    <property type="match status" value="1"/>
</dbReference>
<dbReference type="PROSITE" id="PS51257">
    <property type="entry name" value="PROKAR_LIPOPROTEIN"/>
    <property type="match status" value="1"/>
</dbReference>